<dbReference type="EMBL" id="BARS01020074">
    <property type="protein sequence ID" value="GAG03073.1"/>
    <property type="molecule type" value="Genomic_DNA"/>
</dbReference>
<comment type="caution">
    <text evidence="1">The sequence shown here is derived from an EMBL/GenBank/DDBJ whole genome shotgun (WGS) entry which is preliminary data.</text>
</comment>
<name>X0US06_9ZZZZ</name>
<feature type="non-terminal residue" evidence="1">
    <location>
        <position position="43"/>
    </location>
</feature>
<accession>X0US06</accession>
<gene>
    <name evidence="1" type="ORF">S01H1_32426</name>
</gene>
<sequence length="43" mass="4887">MKKTDIRAILEQIVTATTETAEAERETAGPHEMTYLGVPLRWQ</sequence>
<protein>
    <submittedName>
        <fullName evidence="1">Uncharacterized protein</fullName>
    </submittedName>
</protein>
<organism evidence="1">
    <name type="scientific">marine sediment metagenome</name>
    <dbReference type="NCBI Taxonomy" id="412755"/>
    <lineage>
        <taxon>unclassified sequences</taxon>
        <taxon>metagenomes</taxon>
        <taxon>ecological metagenomes</taxon>
    </lineage>
</organism>
<reference evidence="1" key="1">
    <citation type="journal article" date="2014" name="Front. Microbiol.">
        <title>High frequency of phylogenetically diverse reductive dehalogenase-homologous genes in deep subseafloor sedimentary metagenomes.</title>
        <authorList>
            <person name="Kawai M."/>
            <person name="Futagami T."/>
            <person name="Toyoda A."/>
            <person name="Takaki Y."/>
            <person name="Nishi S."/>
            <person name="Hori S."/>
            <person name="Arai W."/>
            <person name="Tsubouchi T."/>
            <person name="Morono Y."/>
            <person name="Uchiyama I."/>
            <person name="Ito T."/>
            <person name="Fujiyama A."/>
            <person name="Inagaki F."/>
            <person name="Takami H."/>
        </authorList>
    </citation>
    <scope>NUCLEOTIDE SEQUENCE</scope>
    <source>
        <strain evidence="1">Expedition CK06-06</strain>
    </source>
</reference>
<dbReference type="AlphaFoldDB" id="X0US06"/>
<proteinExistence type="predicted"/>
<evidence type="ECO:0000313" key="1">
    <source>
        <dbReference type="EMBL" id="GAG03073.1"/>
    </source>
</evidence>